<dbReference type="Pfam" id="PF00795">
    <property type="entry name" value="CN_hydrolase"/>
    <property type="match status" value="1"/>
</dbReference>
<keyword evidence="6 7" id="KW-0520">NAD</keyword>
<name>A0ABV5ZKJ1_9BACT</name>
<dbReference type="SUPFAM" id="SSF56317">
    <property type="entry name" value="Carbon-nitrogen hydrolase"/>
    <property type="match status" value="1"/>
</dbReference>
<sequence length="674" mass="73557">MKYGFIKVASAVPTVQVADCVQNLKEIESLIVQAEGQGVEVIAFPELSLTGYSCQDLFRQQLLLDAAENALLQLLDFTRHLDIIAIVGLPVPVGDLLLNCAAVVQRGKILGLVPKTYLPNYGEFYEKRWFASSQDLRPATIRLAGHSVHVTASPQLFRTCDGAVFGVEICEDVWAPTPPSNHLALAGADIVFNLSASDELTGKHAYLKSLLAQQSARTVTAYVYSSAGFGESTQDVVYGGNALIYENGRLLAEGERFALKSQMQTAQVDVERLRSERRNNTTFANAQRRMRNEEVTTVEAEATQPRDFVLERAVEPLPFIPGAADMETSCDEIFSIQVMGLAKRMVHTRARTVVIGISGGLDSTLALLVCAKTFDRLQLDRRGIVGVTMPGFGTTDRTYRNAVGLMQSLGVTIREVNIARSVTQHFEDIGHDAAVRDVTYENAQARERTQILMDLANELGGMVVGTGDLSELALGWATYNGDHMSMYGVNASVPKTLVQHLVRHVAGQMDTDSAATLLDIVDTPISPELIPADDEGNIRQKTEDLVGPYELHDFFLYYFLRHGFSPRKIFLLARKAFGGGASAAAAAGTASSSPASRADGGAGIYDEATILHWLQTFCRRFFNQQFKRSCLPDGPKVGSVSLSPRGDWRMPSDAVSALWLREVDALMSQAGVQQ</sequence>
<dbReference type="InterPro" id="IPR041856">
    <property type="entry name" value="NAD+_synth_C"/>
</dbReference>
<dbReference type="PROSITE" id="PS50263">
    <property type="entry name" value="CN_HYDROLASE"/>
    <property type="match status" value="1"/>
</dbReference>
<keyword evidence="12" id="KW-1185">Reference proteome</keyword>
<evidence type="ECO:0000256" key="4">
    <source>
        <dbReference type="ARBA" id="ARBA00022741"/>
    </source>
</evidence>
<dbReference type="PIRSF" id="PIRSF006630">
    <property type="entry name" value="NADS_GAT"/>
    <property type="match status" value="1"/>
</dbReference>
<feature type="binding site" evidence="7">
    <location>
        <position position="627"/>
    </location>
    <ligand>
        <name>deamido-NAD(+)</name>
        <dbReference type="ChEBI" id="CHEBI:58437"/>
        <note>ligand shared between two neighboring subunits</note>
    </ligand>
</feature>
<dbReference type="CDD" id="cd07570">
    <property type="entry name" value="GAT_Gln-NAD-synth"/>
    <property type="match status" value="1"/>
</dbReference>
<dbReference type="GO" id="GO:0008795">
    <property type="term" value="F:NAD+ synthase activity"/>
    <property type="evidence" value="ECO:0007669"/>
    <property type="project" value="UniProtKB-EC"/>
</dbReference>
<feature type="binding site" evidence="7">
    <location>
        <position position="466"/>
    </location>
    <ligand>
        <name>ATP</name>
        <dbReference type="ChEBI" id="CHEBI:30616"/>
    </ligand>
</feature>
<comment type="similarity">
    <text evidence="2 7 8">In the C-terminal section; belongs to the NAD synthetase family.</text>
</comment>
<dbReference type="Gene3D" id="3.60.110.10">
    <property type="entry name" value="Carbon-nitrogen hydrolase"/>
    <property type="match status" value="1"/>
</dbReference>
<comment type="caution">
    <text evidence="11">The sequence shown here is derived from an EMBL/GenBank/DDBJ whole genome shotgun (WGS) entry which is preliminary data.</text>
</comment>
<evidence type="ECO:0000256" key="2">
    <source>
        <dbReference type="ARBA" id="ARBA00007145"/>
    </source>
</evidence>
<keyword evidence="5 7" id="KW-0067">ATP-binding</keyword>
<dbReference type="InterPro" id="IPR036526">
    <property type="entry name" value="C-N_Hydrolase_sf"/>
</dbReference>
<organism evidence="11 12">
    <name type="scientific">Hallella seregens ATCC 51272</name>
    <dbReference type="NCBI Taxonomy" id="1336250"/>
    <lineage>
        <taxon>Bacteria</taxon>
        <taxon>Pseudomonadati</taxon>
        <taxon>Bacteroidota</taxon>
        <taxon>Bacteroidia</taxon>
        <taxon>Bacteroidales</taxon>
        <taxon>Prevotellaceae</taxon>
        <taxon>Hallella</taxon>
    </lineage>
</organism>
<feature type="domain" description="CN hydrolase" evidence="10">
    <location>
        <begin position="6"/>
        <end position="270"/>
    </location>
</feature>
<comment type="pathway">
    <text evidence="1 7 8">Cofactor biosynthesis; NAD(+) biosynthesis; NAD(+) from deamido-NAD(+) (L-Gln route): step 1/1.</text>
</comment>
<dbReference type="PANTHER" id="PTHR23090">
    <property type="entry name" value="NH 3 /GLUTAMINE-DEPENDENT NAD + SYNTHETASE"/>
    <property type="match status" value="1"/>
</dbReference>
<feature type="binding site" evidence="7">
    <location>
        <position position="442"/>
    </location>
    <ligand>
        <name>deamido-NAD(+)</name>
        <dbReference type="ChEBI" id="CHEBI:58437"/>
        <note>ligand shared between two neighboring subunits</note>
    </ligand>
</feature>
<dbReference type="InterPro" id="IPR022310">
    <property type="entry name" value="NAD/GMP_synthase"/>
</dbReference>
<evidence type="ECO:0000256" key="5">
    <source>
        <dbReference type="ARBA" id="ARBA00022840"/>
    </source>
</evidence>
<accession>A0ABV5ZKJ1</accession>
<evidence type="ECO:0000313" key="11">
    <source>
        <dbReference type="EMBL" id="MFB9896766.1"/>
    </source>
</evidence>
<proteinExistence type="inferred from homology"/>
<dbReference type="SUPFAM" id="SSF52402">
    <property type="entry name" value="Adenine nucleotide alpha hydrolases-like"/>
    <property type="match status" value="1"/>
</dbReference>
<dbReference type="RefSeq" id="WP_027951934.1">
    <property type="nucleotide sequence ID" value="NZ_JADU01000009.1"/>
</dbReference>
<evidence type="ECO:0000256" key="9">
    <source>
        <dbReference type="RuleBase" id="RU003811"/>
    </source>
</evidence>
<dbReference type="InterPro" id="IPR014445">
    <property type="entry name" value="Gln-dep_NAD_synthase"/>
</dbReference>
<dbReference type="NCBIfam" id="TIGR00552">
    <property type="entry name" value="nadE"/>
    <property type="match status" value="1"/>
</dbReference>
<dbReference type="Gene3D" id="3.40.50.620">
    <property type="entry name" value="HUPs"/>
    <property type="match status" value="1"/>
</dbReference>
<evidence type="ECO:0000256" key="8">
    <source>
        <dbReference type="PIRNR" id="PIRNR006630"/>
    </source>
</evidence>
<evidence type="ECO:0000259" key="10">
    <source>
        <dbReference type="PROSITE" id="PS50263"/>
    </source>
</evidence>
<evidence type="ECO:0000313" key="12">
    <source>
        <dbReference type="Proteomes" id="UP001589688"/>
    </source>
</evidence>
<evidence type="ECO:0000256" key="3">
    <source>
        <dbReference type="ARBA" id="ARBA00022598"/>
    </source>
</evidence>
<dbReference type="Pfam" id="PF02540">
    <property type="entry name" value="NAD_synthase"/>
    <property type="match status" value="1"/>
</dbReference>
<gene>
    <name evidence="7" type="primary">nadE</name>
    <name evidence="11" type="ORF">ACFFK8_02770</name>
</gene>
<feature type="binding site" evidence="7">
    <location>
        <position position="121"/>
    </location>
    <ligand>
        <name>L-glutamine</name>
        <dbReference type="ChEBI" id="CHEBI:58359"/>
    </ligand>
</feature>
<feature type="binding site" evidence="7">
    <location>
        <position position="203"/>
    </location>
    <ligand>
        <name>L-glutamine</name>
        <dbReference type="ChEBI" id="CHEBI:58359"/>
    </ligand>
</feature>
<dbReference type="Gene3D" id="1.10.10.1140">
    <property type="entry name" value="Glutamine-dependent NAD+ synthetase, C-terminal domain"/>
    <property type="match status" value="1"/>
</dbReference>
<feature type="binding site" evidence="7">
    <location>
        <position position="197"/>
    </location>
    <ligand>
        <name>L-glutamine</name>
        <dbReference type="ChEBI" id="CHEBI:58359"/>
    </ligand>
</feature>
<feature type="binding site" evidence="7">
    <location>
        <begin position="476"/>
        <end position="479"/>
    </location>
    <ligand>
        <name>deamido-NAD(+)</name>
        <dbReference type="ChEBI" id="CHEBI:58437"/>
        <note>ligand shared between two neighboring subunits</note>
    </ligand>
</feature>
<feature type="active site" description="Proton acceptor; for glutaminase activity" evidence="7">
    <location>
        <position position="46"/>
    </location>
</feature>
<feature type="active site" description="Nucleophile; for glutaminase activity" evidence="7">
    <location>
        <position position="170"/>
    </location>
</feature>
<comment type="catalytic activity">
    <reaction evidence="7 8">
        <text>deamido-NAD(+) + L-glutamine + ATP + H2O = L-glutamate + AMP + diphosphate + NAD(+) + H(+)</text>
        <dbReference type="Rhea" id="RHEA:24384"/>
        <dbReference type="ChEBI" id="CHEBI:15377"/>
        <dbReference type="ChEBI" id="CHEBI:15378"/>
        <dbReference type="ChEBI" id="CHEBI:29985"/>
        <dbReference type="ChEBI" id="CHEBI:30616"/>
        <dbReference type="ChEBI" id="CHEBI:33019"/>
        <dbReference type="ChEBI" id="CHEBI:57540"/>
        <dbReference type="ChEBI" id="CHEBI:58359"/>
        <dbReference type="ChEBI" id="CHEBI:58437"/>
        <dbReference type="ChEBI" id="CHEBI:456215"/>
        <dbReference type="EC" id="6.3.5.1"/>
    </reaction>
</comment>
<dbReference type="EMBL" id="JBHLZF010000001">
    <property type="protein sequence ID" value="MFB9896766.1"/>
    <property type="molecule type" value="Genomic_DNA"/>
</dbReference>
<dbReference type="HAMAP" id="MF_02090">
    <property type="entry name" value="NadE_glutamine_dep"/>
    <property type="match status" value="1"/>
</dbReference>
<comment type="similarity">
    <text evidence="9">Belongs to the NAD synthetase family.</text>
</comment>
<evidence type="ECO:0000256" key="1">
    <source>
        <dbReference type="ARBA" id="ARBA00005188"/>
    </source>
</evidence>
<dbReference type="InterPro" id="IPR003694">
    <property type="entry name" value="NAD_synthase"/>
</dbReference>
<dbReference type="NCBIfam" id="NF002730">
    <property type="entry name" value="PRK02628.1"/>
    <property type="match status" value="1"/>
</dbReference>
<dbReference type="InterPro" id="IPR014729">
    <property type="entry name" value="Rossmann-like_a/b/a_fold"/>
</dbReference>
<protein>
    <recommendedName>
        <fullName evidence="7 8">Glutamine-dependent NAD(+) synthetase</fullName>
        <ecNumber evidence="7 8">6.3.5.1</ecNumber>
    </recommendedName>
    <alternativeName>
        <fullName evidence="7 8">NAD(+) synthase [glutamine-hydrolyzing]</fullName>
    </alternativeName>
</protein>
<feature type="binding site" evidence="7">
    <location>
        <position position="471"/>
    </location>
    <ligand>
        <name>deamido-NAD(+)</name>
        <dbReference type="ChEBI" id="CHEBI:58437"/>
        <note>ligand shared between two neighboring subunits</note>
    </ligand>
</feature>
<feature type="binding site" evidence="7">
    <location>
        <begin position="356"/>
        <end position="363"/>
    </location>
    <ligand>
        <name>ATP</name>
        <dbReference type="ChEBI" id="CHEBI:30616"/>
    </ligand>
</feature>
<reference evidence="11 12" key="1">
    <citation type="submission" date="2024-09" db="EMBL/GenBank/DDBJ databases">
        <authorList>
            <person name="Sun Q."/>
            <person name="Mori K."/>
        </authorList>
    </citation>
    <scope>NUCLEOTIDE SEQUENCE [LARGE SCALE GENOMIC DNA]</scope>
    <source>
        <strain evidence="11 12">ATCC 51272</strain>
    </source>
</reference>
<dbReference type="CDD" id="cd00553">
    <property type="entry name" value="NAD_synthase"/>
    <property type="match status" value="1"/>
</dbReference>
<feature type="active site" description="For glutaminase activity" evidence="7">
    <location>
        <position position="115"/>
    </location>
</feature>
<keyword evidence="3 7" id="KW-0436">Ligase</keyword>
<comment type="function">
    <text evidence="7">Catalyzes the ATP-dependent amidation of deamido-NAD to form NAD. Uses L-glutamine as a nitrogen source.</text>
</comment>
<dbReference type="PANTHER" id="PTHR23090:SF9">
    <property type="entry name" value="GLUTAMINE-DEPENDENT NAD(+) SYNTHETASE"/>
    <property type="match status" value="1"/>
</dbReference>
<dbReference type="EC" id="6.3.5.1" evidence="7 8"/>
<dbReference type="InterPro" id="IPR003010">
    <property type="entry name" value="C-N_Hydrolase"/>
</dbReference>
<evidence type="ECO:0000256" key="6">
    <source>
        <dbReference type="ARBA" id="ARBA00023027"/>
    </source>
</evidence>
<keyword evidence="4 7" id="KW-0547">Nucleotide-binding</keyword>
<evidence type="ECO:0000256" key="7">
    <source>
        <dbReference type="HAMAP-Rule" id="MF_02090"/>
    </source>
</evidence>
<dbReference type="Proteomes" id="UP001589688">
    <property type="component" value="Unassembled WGS sequence"/>
</dbReference>